<dbReference type="InterPro" id="IPR002398">
    <property type="entry name" value="Pept_C14"/>
</dbReference>
<reference evidence="5 6" key="1">
    <citation type="journal article" date="2018" name="Gigascience">
        <title>Genomes of trombidid mites reveal novel predicted allergens and laterally-transferred genes associated with secondary metabolism.</title>
        <authorList>
            <person name="Dong X."/>
            <person name="Chaisiri K."/>
            <person name="Xia D."/>
            <person name="Armstrong S.D."/>
            <person name="Fang Y."/>
            <person name="Donnelly M.J."/>
            <person name="Kadowaki T."/>
            <person name="McGarry J.W."/>
            <person name="Darby A.C."/>
            <person name="Makepeace B.L."/>
        </authorList>
    </citation>
    <scope>NUCLEOTIDE SEQUENCE [LARGE SCALE GENOMIC DNA]</scope>
    <source>
        <strain evidence="5">UoL-UT</strain>
    </source>
</reference>
<dbReference type="Proteomes" id="UP000288716">
    <property type="component" value="Unassembled WGS sequence"/>
</dbReference>
<evidence type="ECO:0000259" key="3">
    <source>
        <dbReference type="PROSITE" id="PS50207"/>
    </source>
</evidence>
<dbReference type="SUPFAM" id="SSF52129">
    <property type="entry name" value="Caspase-like"/>
    <property type="match status" value="1"/>
</dbReference>
<comment type="caution">
    <text evidence="5">The sequence shown here is derived from an EMBL/GenBank/DDBJ whole genome shotgun (WGS) entry which is preliminary data.</text>
</comment>
<evidence type="ECO:0000313" key="6">
    <source>
        <dbReference type="Proteomes" id="UP000288716"/>
    </source>
</evidence>
<feature type="domain" description="Caspase family p20" evidence="4">
    <location>
        <begin position="19"/>
        <end position="146"/>
    </location>
</feature>
<dbReference type="GO" id="GO:0006508">
    <property type="term" value="P:proteolysis"/>
    <property type="evidence" value="ECO:0007669"/>
    <property type="project" value="InterPro"/>
</dbReference>
<sequence length="264" mass="30642">MESIATSGSSFVKPNYCFERGLCLLFNHTDYDLDNNMKLPERHGSDADVKAIVNYFTKCRIKVEVFDNKLLNKIQQILQDYSKDKYNLEYDFLIVIVLSHGKEDKLYAYDVDYKYSVLYEPFLPQNCELLKGKPKAFIISACQGKEIDTGIQFDYSKVPLHVPEDDDFIVILSAVPGFKSYRHPYDGTFAVREFIECLNESRAFGLNEDIVSILTNVNRRVSNIKFSKEQSRKIASQLEENEEVKMMTMFFSTLRNELAIKIFF</sequence>
<dbReference type="SMART" id="SM00115">
    <property type="entry name" value="CASc"/>
    <property type="match status" value="1"/>
</dbReference>
<dbReference type="InterPro" id="IPR029030">
    <property type="entry name" value="Caspase-like_dom_sf"/>
</dbReference>
<gene>
    <name evidence="5" type="ORF">B4U80_01412</name>
</gene>
<keyword evidence="6" id="KW-1185">Reference proteome</keyword>
<dbReference type="PROSITE" id="PS50208">
    <property type="entry name" value="CASPASE_P20"/>
    <property type="match status" value="1"/>
</dbReference>
<evidence type="ECO:0000259" key="4">
    <source>
        <dbReference type="PROSITE" id="PS50208"/>
    </source>
</evidence>
<dbReference type="PANTHER" id="PTHR10454">
    <property type="entry name" value="CASPASE"/>
    <property type="match status" value="1"/>
</dbReference>
<comment type="similarity">
    <text evidence="1 2">Belongs to the peptidase C14A family.</text>
</comment>
<organism evidence="5 6">
    <name type="scientific">Leptotrombidium deliense</name>
    <dbReference type="NCBI Taxonomy" id="299467"/>
    <lineage>
        <taxon>Eukaryota</taxon>
        <taxon>Metazoa</taxon>
        <taxon>Ecdysozoa</taxon>
        <taxon>Arthropoda</taxon>
        <taxon>Chelicerata</taxon>
        <taxon>Arachnida</taxon>
        <taxon>Acari</taxon>
        <taxon>Acariformes</taxon>
        <taxon>Trombidiformes</taxon>
        <taxon>Prostigmata</taxon>
        <taxon>Anystina</taxon>
        <taxon>Parasitengona</taxon>
        <taxon>Trombiculoidea</taxon>
        <taxon>Trombiculidae</taxon>
        <taxon>Leptotrombidium</taxon>
    </lineage>
</organism>
<evidence type="ECO:0000313" key="5">
    <source>
        <dbReference type="EMBL" id="RWS24395.1"/>
    </source>
</evidence>
<accession>A0A443SAG1</accession>
<evidence type="ECO:0000256" key="1">
    <source>
        <dbReference type="ARBA" id="ARBA00010134"/>
    </source>
</evidence>
<dbReference type="GO" id="GO:0005737">
    <property type="term" value="C:cytoplasm"/>
    <property type="evidence" value="ECO:0007669"/>
    <property type="project" value="TreeGrafter"/>
</dbReference>
<dbReference type="Gene3D" id="3.30.70.1470">
    <property type="entry name" value="Caspase-like"/>
    <property type="match status" value="1"/>
</dbReference>
<feature type="domain" description="Caspase family p10" evidence="3">
    <location>
        <begin position="162"/>
        <end position="258"/>
    </location>
</feature>
<name>A0A443SAG1_9ACAR</name>
<dbReference type="STRING" id="299467.A0A443SAG1"/>
<dbReference type="GO" id="GO:0043525">
    <property type="term" value="P:positive regulation of neuron apoptotic process"/>
    <property type="evidence" value="ECO:0007669"/>
    <property type="project" value="TreeGrafter"/>
</dbReference>
<dbReference type="Gene3D" id="3.40.50.1460">
    <property type="match status" value="1"/>
</dbReference>
<dbReference type="GO" id="GO:0006915">
    <property type="term" value="P:apoptotic process"/>
    <property type="evidence" value="ECO:0007669"/>
    <property type="project" value="TreeGrafter"/>
</dbReference>
<evidence type="ECO:0000256" key="2">
    <source>
        <dbReference type="RuleBase" id="RU003971"/>
    </source>
</evidence>
<dbReference type="PROSITE" id="PS50207">
    <property type="entry name" value="CASPASE_P10"/>
    <property type="match status" value="1"/>
</dbReference>
<dbReference type="VEuPathDB" id="VectorBase:LDEU007644"/>
<dbReference type="InterPro" id="IPR011600">
    <property type="entry name" value="Pept_C14_caspase"/>
</dbReference>
<dbReference type="InterPro" id="IPR001309">
    <property type="entry name" value="Pept_C14_p20"/>
</dbReference>
<dbReference type="InterPro" id="IPR015917">
    <property type="entry name" value="Pept_C14A"/>
</dbReference>
<dbReference type="InterPro" id="IPR002138">
    <property type="entry name" value="Pept_C14_p10"/>
</dbReference>
<dbReference type="GO" id="GO:0004197">
    <property type="term" value="F:cysteine-type endopeptidase activity"/>
    <property type="evidence" value="ECO:0007669"/>
    <property type="project" value="InterPro"/>
</dbReference>
<dbReference type="EMBL" id="NCKV01004930">
    <property type="protein sequence ID" value="RWS24395.1"/>
    <property type="molecule type" value="Genomic_DNA"/>
</dbReference>
<dbReference type="OrthoDB" id="6116485at2759"/>
<proteinExistence type="inferred from homology"/>
<dbReference type="PRINTS" id="PR00376">
    <property type="entry name" value="IL1BCENZYME"/>
</dbReference>
<dbReference type="Pfam" id="PF00656">
    <property type="entry name" value="Peptidase_C14"/>
    <property type="match status" value="1"/>
</dbReference>
<dbReference type="PANTHER" id="PTHR10454:SF232">
    <property type="entry name" value="AT03047P-RELATED"/>
    <property type="match status" value="1"/>
</dbReference>
<protein>
    <submittedName>
        <fullName evidence="5">Caspase-1-like isoform 1</fullName>
    </submittedName>
</protein>
<dbReference type="AlphaFoldDB" id="A0A443SAG1"/>